<gene>
    <name evidence="1" type="ORF">AVDCRST_MAG81-3468</name>
</gene>
<name>A0A6J4VV69_9CYAN</name>
<dbReference type="AlphaFoldDB" id="A0A6J4VV69"/>
<proteinExistence type="predicted"/>
<dbReference type="EMBL" id="CADCWO010000186">
    <property type="protein sequence ID" value="CAA9583868.1"/>
    <property type="molecule type" value="Genomic_DNA"/>
</dbReference>
<protein>
    <submittedName>
        <fullName evidence="1">Uncharacterized protein</fullName>
    </submittedName>
</protein>
<reference evidence="1" key="1">
    <citation type="submission" date="2020-02" db="EMBL/GenBank/DDBJ databases">
        <authorList>
            <person name="Meier V. D."/>
        </authorList>
    </citation>
    <scope>NUCLEOTIDE SEQUENCE</scope>
    <source>
        <strain evidence="1">AVDCRST_MAG81</strain>
    </source>
</reference>
<organism evidence="1">
    <name type="scientific">uncultured Synechococcales cyanobacterium</name>
    <dbReference type="NCBI Taxonomy" id="1936017"/>
    <lineage>
        <taxon>Bacteria</taxon>
        <taxon>Bacillati</taxon>
        <taxon>Cyanobacteriota</taxon>
        <taxon>Cyanophyceae</taxon>
        <taxon>Synechococcales</taxon>
        <taxon>environmental samples</taxon>
    </lineage>
</organism>
<sequence length="41" mass="5099">MIAGKKWRHLNRCALDMEERLYRRESPTLPERLFLQQNRKN</sequence>
<accession>A0A6J4VV69</accession>
<evidence type="ECO:0000313" key="1">
    <source>
        <dbReference type="EMBL" id="CAA9583868.1"/>
    </source>
</evidence>